<keyword evidence="1" id="KW-0808">Transferase</keyword>
<organism evidence="1 2">
    <name type="scientific">Pseudochrobactrum asaccharolyticum</name>
    <dbReference type="NCBI Taxonomy" id="354351"/>
    <lineage>
        <taxon>Bacteria</taxon>
        <taxon>Pseudomonadati</taxon>
        <taxon>Pseudomonadota</taxon>
        <taxon>Alphaproteobacteria</taxon>
        <taxon>Hyphomicrobiales</taxon>
        <taxon>Brucellaceae</taxon>
        <taxon>Pseudochrobactrum</taxon>
    </lineage>
</organism>
<dbReference type="PANTHER" id="PTHR43235">
    <property type="entry name" value="GLUTAMINE AMIDOTRANSFERASE PB2B2.05-RELATED"/>
    <property type="match status" value="1"/>
</dbReference>
<sequence>MTQHKLFRPIIGVTLDSEEGGGFSDSPWYAIRQNYLSCLEEVGAVPIALPHLAELAEHYLNMIDGLVVTGGAFDVPPAMFGEEARTDTIRLKPARTKFEAAVLRGALERDMPVLGICGGHQLLAVIAGGTLVQHIPDEVAGALEHSVSKDTENAGGKERAGHSIAIEQDSLLAKLIGTTGQHVNSSHHQSVRTVKAPMRVTATAEDGVIEAIEHTGKSFAIGVQWHPEYKQMEGDVHLLAAFCAAAEAYHNR</sequence>
<dbReference type="InterPro" id="IPR011697">
    <property type="entry name" value="Peptidase_C26"/>
</dbReference>
<dbReference type="GO" id="GO:0006598">
    <property type="term" value="P:polyamine catabolic process"/>
    <property type="evidence" value="ECO:0007669"/>
    <property type="project" value="TreeGrafter"/>
</dbReference>
<keyword evidence="2" id="KW-1185">Reference proteome</keyword>
<protein>
    <submittedName>
        <fullName evidence="1">Putative glutamine amidotransferase</fullName>
    </submittedName>
</protein>
<dbReference type="OrthoDB" id="9813383at2"/>
<dbReference type="GO" id="GO:0005829">
    <property type="term" value="C:cytosol"/>
    <property type="evidence" value="ECO:0007669"/>
    <property type="project" value="TreeGrafter"/>
</dbReference>
<accession>A0A366DZQ8</accession>
<dbReference type="Gene3D" id="3.40.50.880">
    <property type="match status" value="1"/>
</dbReference>
<proteinExistence type="predicted"/>
<reference evidence="1 2" key="1">
    <citation type="submission" date="2018-06" db="EMBL/GenBank/DDBJ databases">
        <title>Genomic Encyclopedia of Type Strains, Phase IV (KMG-IV): sequencing the most valuable type-strain genomes for metagenomic binning, comparative biology and taxonomic classification.</title>
        <authorList>
            <person name="Goeker M."/>
        </authorList>
    </citation>
    <scope>NUCLEOTIDE SEQUENCE [LARGE SCALE GENOMIC DNA]</scope>
    <source>
        <strain evidence="1 2">DSM 25619</strain>
    </source>
</reference>
<dbReference type="Proteomes" id="UP000252893">
    <property type="component" value="Unassembled WGS sequence"/>
</dbReference>
<dbReference type="CDD" id="cd01745">
    <property type="entry name" value="GATase1_2"/>
    <property type="match status" value="1"/>
</dbReference>
<evidence type="ECO:0000313" key="1">
    <source>
        <dbReference type="EMBL" id="RBO95591.1"/>
    </source>
</evidence>
<dbReference type="InterPro" id="IPR029062">
    <property type="entry name" value="Class_I_gatase-like"/>
</dbReference>
<dbReference type="PROSITE" id="PS51273">
    <property type="entry name" value="GATASE_TYPE_1"/>
    <property type="match status" value="1"/>
</dbReference>
<dbReference type="Pfam" id="PF07722">
    <property type="entry name" value="Peptidase_C26"/>
    <property type="match status" value="1"/>
</dbReference>
<name>A0A366DZQ8_9HYPH</name>
<dbReference type="SUPFAM" id="SSF52317">
    <property type="entry name" value="Class I glutamine amidotransferase-like"/>
    <property type="match status" value="1"/>
</dbReference>
<dbReference type="InterPro" id="IPR044668">
    <property type="entry name" value="PuuD-like"/>
</dbReference>
<gene>
    <name evidence="1" type="ORF">DFR47_103154</name>
</gene>
<dbReference type="PANTHER" id="PTHR43235:SF1">
    <property type="entry name" value="GLUTAMINE AMIDOTRANSFERASE PB2B2.05-RELATED"/>
    <property type="match status" value="1"/>
</dbReference>
<comment type="caution">
    <text evidence="1">The sequence shown here is derived from an EMBL/GenBank/DDBJ whole genome shotgun (WGS) entry which is preliminary data.</text>
</comment>
<evidence type="ECO:0000313" key="2">
    <source>
        <dbReference type="Proteomes" id="UP000252893"/>
    </source>
</evidence>
<dbReference type="EMBL" id="QNRH01000003">
    <property type="protein sequence ID" value="RBO95591.1"/>
    <property type="molecule type" value="Genomic_DNA"/>
</dbReference>
<dbReference type="AlphaFoldDB" id="A0A366DZQ8"/>
<dbReference type="GO" id="GO:0033969">
    <property type="term" value="F:gamma-glutamyl-gamma-aminobutyrate hydrolase activity"/>
    <property type="evidence" value="ECO:0007669"/>
    <property type="project" value="TreeGrafter"/>
</dbReference>
<dbReference type="RefSeq" id="WP_113944131.1">
    <property type="nucleotide sequence ID" value="NZ_JBHEEG010000008.1"/>
</dbReference>
<dbReference type="GO" id="GO:0016740">
    <property type="term" value="F:transferase activity"/>
    <property type="evidence" value="ECO:0007669"/>
    <property type="project" value="UniProtKB-KW"/>
</dbReference>
<keyword evidence="1" id="KW-0315">Glutamine amidotransferase</keyword>